<evidence type="ECO:0000256" key="1">
    <source>
        <dbReference type="SAM" id="MobiDB-lite"/>
    </source>
</evidence>
<reference evidence="2 3" key="1">
    <citation type="submission" date="2021-06" db="EMBL/GenBank/DDBJ databases">
        <authorList>
            <person name="Kallberg Y."/>
            <person name="Tangrot J."/>
            <person name="Rosling A."/>
        </authorList>
    </citation>
    <scope>NUCLEOTIDE SEQUENCE [LARGE SCALE GENOMIC DNA]</scope>
    <source>
        <strain evidence="2 3">120-4 pot B 10/14</strain>
    </source>
</reference>
<accession>A0ABN7WKL0</accession>
<gene>
    <name evidence="2" type="ORF">GMARGA_LOCUS32167</name>
</gene>
<protein>
    <submittedName>
        <fullName evidence="2">1556_t:CDS:1</fullName>
    </submittedName>
</protein>
<feature type="non-terminal residue" evidence="2">
    <location>
        <position position="189"/>
    </location>
</feature>
<feature type="compositionally biased region" description="Basic and acidic residues" evidence="1">
    <location>
        <begin position="102"/>
        <end position="122"/>
    </location>
</feature>
<feature type="non-terminal residue" evidence="2">
    <location>
        <position position="1"/>
    </location>
</feature>
<feature type="region of interest" description="Disordered" evidence="1">
    <location>
        <begin position="67"/>
        <end position="122"/>
    </location>
</feature>
<dbReference type="EMBL" id="CAJVQB010049844">
    <property type="protein sequence ID" value="CAG8834652.1"/>
    <property type="molecule type" value="Genomic_DNA"/>
</dbReference>
<dbReference type="Proteomes" id="UP000789901">
    <property type="component" value="Unassembled WGS sequence"/>
</dbReference>
<keyword evidence="3" id="KW-1185">Reference proteome</keyword>
<sequence length="189" mass="21717">LSLEESGQLAQIPSNQSITSLVAKIKTNLLRLPQLAVIDIKFSSRNPYLAQQQSANFHEQTQVIDDIEAQPETNSPNKKSNTTMEQETLQNETLNLEQLNKNNDKGVRELDEHTKEEAKQEKENRIEIALNITINREDTTEEIEAKKMSYSKAVGRYQKKQTKKAIEHIDYDRIIKVMNDLEILVTLIK</sequence>
<organism evidence="2 3">
    <name type="scientific">Gigaspora margarita</name>
    <dbReference type="NCBI Taxonomy" id="4874"/>
    <lineage>
        <taxon>Eukaryota</taxon>
        <taxon>Fungi</taxon>
        <taxon>Fungi incertae sedis</taxon>
        <taxon>Mucoromycota</taxon>
        <taxon>Glomeromycotina</taxon>
        <taxon>Glomeromycetes</taxon>
        <taxon>Diversisporales</taxon>
        <taxon>Gigasporaceae</taxon>
        <taxon>Gigaspora</taxon>
    </lineage>
</organism>
<name>A0ABN7WKL0_GIGMA</name>
<evidence type="ECO:0000313" key="3">
    <source>
        <dbReference type="Proteomes" id="UP000789901"/>
    </source>
</evidence>
<feature type="compositionally biased region" description="Low complexity" evidence="1">
    <location>
        <begin position="85"/>
        <end position="100"/>
    </location>
</feature>
<evidence type="ECO:0000313" key="2">
    <source>
        <dbReference type="EMBL" id="CAG8834652.1"/>
    </source>
</evidence>
<feature type="compositionally biased region" description="Polar residues" evidence="1">
    <location>
        <begin position="71"/>
        <end position="84"/>
    </location>
</feature>
<proteinExistence type="predicted"/>
<comment type="caution">
    <text evidence="2">The sequence shown here is derived from an EMBL/GenBank/DDBJ whole genome shotgun (WGS) entry which is preliminary data.</text>
</comment>